<feature type="compositionally biased region" description="Basic and acidic residues" evidence="1">
    <location>
        <begin position="428"/>
        <end position="437"/>
    </location>
</feature>
<dbReference type="InterPro" id="IPR029064">
    <property type="entry name" value="Ribosomal_eL30-like_sf"/>
</dbReference>
<dbReference type="InterPro" id="IPR004038">
    <property type="entry name" value="Ribosomal_eL8/eL30/eS12/Gad45"/>
</dbReference>
<evidence type="ECO:0000313" key="3">
    <source>
        <dbReference type="Proteomes" id="UP000515154"/>
    </source>
</evidence>
<dbReference type="Gene3D" id="3.30.1330.30">
    <property type="match status" value="1"/>
</dbReference>
<accession>A0A6P7SQ65</accession>
<dbReference type="AlphaFoldDB" id="A0A6P7SQ65"/>
<evidence type="ECO:0000259" key="2">
    <source>
        <dbReference type="Pfam" id="PF01248"/>
    </source>
</evidence>
<dbReference type="GO" id="GO:0004526">
    <property type="term" value="F:ribonuclease P activity"/>
    <property type="evidence" value="ECO:0007669"/>
    <property type="project" value="TreeGrafter"/>
</dbReference>
<organism evidence="3 4">
    <name type="scientific">Octopus sinensis</name>
    <name type="common">East Asian common octopus</name>
    <dbReference type="NCBI Taxonomy" id="2607531"/>
    <lineage>
        <taxon>Eukaryota</taxon>
        <taxon>Metazoa</taxon>
        <taxon>Spiralia</taxon>
        <taxon>Lophotrochozoa</taxon>
        <taxon>Mollusca</taxon>
        <taxon>Cephalopoda</taxon>
        <taxon>Coleoidea</taxon>
        <taxon>Octopodiformes</taxon>
        <taxon>Octopoda</taxon>
        <taxon>Incirrata</taxon>
        <taxon>Octopodidae</taxon>
        <taxon>Octopus</taxon>
    </lineage>
</organism>
<proteinExistence type="predicted"/>
<feature type="region of interest" description="Disordered" evidence="1">
    <location>
        <begin position="1"/>
        <end position="30"/>
    </location>
</feature>
<dbReference type="KEGG" id="osn:115215042"/>
<dbReference type="GO" id="GO:0001650">
    <property type="term" value="C:fibrillar center"/>
    <property type="evidence" value="ECO:0007669"/>
    <property type="project" value="TreeGrafter"/>
</dbReference>
<dbReference type="Proteomes" id="UP000515154">
    <property type="component" value="Linkage group LG8"/>
</dbReference>
<protein>
    <submittedName>
        <fullName evidence="4">Uncharacterized protein LOC115215042 isoform X1</fullName>
    </submittedName>
</protein>
<dbReference type="GO" id="GO:0001682">
    <property type="term" value="P:tRNA 5'-leader removal"/>
    <property type="evidence" value="ECO:0007669"/>
    <property type="project" value="InterPro"/>
</dbReference>
<dbReference type="GO" id="GO:0005655">
    <property type="term" value="C:nucleolar ribonuclease P complex"/>
    <property type="evidence" value="ECO:0007669"/>
    <property type="project" value="InterPro"/>
</dbReference>
<gene>
    <name evidence="4" type="primary">LOC115215042</name>
</gene>
<feature type="compositionally biased region" description="Basic and acidic residues" evidence="1">
    <location>
        <begin position="396"/>
        <end position="411"/>
    </location>
</feature>
<keyword evidence="3" id="KW-1185">Reference proteome</keyword>
<dbReference type="GO" id="GO:0033204">
    <property type="term" value="F:ribonuclease P RNA binding"/>
    <property type="evidence" value="ECO:0007669"/>
    <property type="project" value="TreeGrafter"/>
</dbReference>
<evidence type="ECO:0000313" key="4">
    <source>
        <dbReference type="RefSeq" id="XP_029640036.2"/>
    </source>
</evidence>
<dbReference type="InterPro" id="IPR042848">
    <property type="entry name" value="Rpp38"/>
</dbReference>
<feature type="region of interest" description="Disordered" evidence="1">
    <location>
        <begin position="366"/>
        <end position="437"/>
    </location>
</feature>
<dbReference type="SUPFAM" id="SSF55315">
    <property type="entry name" value="L30e-like"/>
    <property type="match status" value="1"/>
</dbReference>
<feature type="domain" description="Ribosomal protein eL8/eL30/eS12/Gadd45" evidence="2">
    <location>
        <begin position="91"/>
        <end position="160"/>
    </location>
</feature>
<dbReference type="PANTHER" id="PTHR46948:SF1">
    <property type="entry name" value="RIBONUCLEASE P PROTEIN SUBUNIT P38"/>
    <property type="match status" value="1"/>
</dbReference>
<feature type="region of interest" description="Disordered" evidence="1">
    <location>
        <begin position="220"/>
        <end position="259"/>
    </location>
</feature>
<dbReference type="RefSeq" id="XP_029640036.2">
    <property type="nucleotide sequence ID" value="XM_029784176.2"/>
</dbReference>
<dbReference type="PANTHER" id="PTHR46948">
    <property type="entry name" value="RIBONUCLEASE P PROTEIN SUBUNIT P38"/>
    <property type="match status" value="1"/>
</dbReference>
<name>A0A6P7SQ65_9MOLL</name>
<dbReference type="Pfam" id="PF01248">
    <property type="entry name" value="Ribosomal_L7Ae"/>
    <property type="match status" value="1"/>
</dbReference>
<evidence type="ECO:0000256" key="1">
    <source>
        <dbReference type="SAM" id="MobiDB-lite"/>
    </source>
</evidence>
<reference evidence="4" key="1">
    <citation type="submission" date="2025-08" db="UniProtKB">
        <authorList>
            <consortium name="RefSeq"/>
        </authorList>
    </citation>
    <scope>IDENTIFICATION</scope>
</reference>
<sequence>MKKKQEVAKRQKMATLRKHEQSQSLHQTAARQKKKAVKSVLITPFKTLWPKIPVEDQQKILDDLKSILLPVYHEKKETNLKSKQTDMKNIAKRKAMQTQYVIGLNSVTRHLEKNLLSLVLVCGSAHPKHMTRHIAELSAIRGCPAVSLKNLGSTLASSLNIKSCITIGFKKSTDGKCFFKDFISSVKAPEIHLPFMTNYVAQHSNVLTEVNANNTSVSLPEVQHGNLKSSSKGSITKDESMELCPASSPPPSQTSSTAAKDGFSRFYVRTSVKESVKSSKQKAFDPSLNFIFLGDDDDDDDDDEADDKESLQMMLCFRNRDSNIKNTKWDEIFLPKFMPDHLWNKCDVSTKKDEVEKLQAAKDKKKIKKELSKKDKMVKKKKLSKDITKKGQSPIEYKDTNIRRIKGNSDRKKSKKVSKKTLAIGTDCKTDGKNKEK</sequence>
<dbReference type="GO" id="GO:0000172">
    <property type="term" value="C:ribonuclease MRP complex"/>
    <property type="evidence" value="ECO:0007669"/>
    <property type="project" value="InterPro"/>
</dbReference>